<dbReference type="InterPro" id="IPR029063">
    <property type="entry name" value="SAM-dependent_MTases_sf"/>
</dbReference>
<sequence>MSNQQWQLSGSMPERYEEFLVPVIFTPWAQELLSRAALTEGAELLDLACGTGIVARMAATRGVRVCGADLNPGMLAQAETQSAGQNITYRQADAAGLPFDAGRFDAVICQQGLQFFPDKPGAVAECFRVLRPGGKAVFCMARGLEENPLMRAQVRAFTDHLDADEANAIRAVCGFADPEETGALFADAGFDPVSVQAVTLELNAGEAGAFVNGLMAATPASERIAALSTEARAALHSDILAGFGSCHDGKALRFPHVSNVVVAAKPA</sequence>
<keyword evidence="2" id="KW-0808">Transferase</keyword>
<dbReference type="Pfam" id="PF08241">
    <property type="entry name" value="Methyltransf_11"/>
    <property type="match status" value="1"/>
</dbReference>
<dbReference type="AlphaFoldDB" id="A0A9Q3WPJ1"/>
<keyword evidence="2" id="KW-0489">Methyltransferase</keyword>
<dbReference type="GO" id="GO:0008757">
    <property type="term" value="F:S-adenosylmethionine-dependent methyltransferase activity"/>
    <property type="evidence" value="ECO:0007669"/>
    <property type="project" value="InterPro"/>
</dbReference>
<evidence type="ECO:0000313" key="2">
    <source>
        <dbReference type="EMBL" id="MCE8539434.1"/>
    </source>
</evidence>
<dbReference type="PANTHER" id="PTHR43591">
    <property type="entry name" value="METHYLTRANSFERASE"/>
    <property type="match status" value="1"/>
</dbReference>
<protein>
    <submittedName>
        <fullName evidence="2">Methyltransferase domain-containing protein</fullName>
    </submittedName>
</protein>
<gene>
    <name evidence="2" type="ORF">KBY27_18410</name>
</gene>
<dbReference type="Proteomes" id="UP000813672">
    <property type="component" value="Unassembled WGS sequence"/>
</dbReference>
<proteinExistence type="predicted"/>
<dbReference type="InterPro" id="IPR013216">
    <property type="entry name" value="Methyltransf_11"/>
</dbReference>
<reference evidence="2" key="1">
    <citation type="journal article" date="2021" name="Environ. Microbiol.">
        <title>Cryptic niche differentiation of novel sediment ecotypes of Rugeria pomeroyi correlates with nitrate respiration.</title>
        <authorList>
            <person name="Lin X."/>
            <person name="McNichol J."/>
            <person name="Chu X."/>
            <person name="Qian Y."/>
            <person name="Luo H."/>
        </authorList>
    </citation>
    <scope>NUCLEOTIDE SEQUENCE</scope>
    <source>
        <strain evidence="2">SZCCDBB064</strain>
    </source>
</reference>
<organism evidence="2 3">
    <name type="scientific">Ruegeria pomeroyi</name>
    <dbReference type="NCBI Taxonomy" id="89184"/>
    <lineage>
        <taxon>Bacteria</taxon>
        <taxon>Pseudomonadati</taxon>
        <taxon>Pseudomonadota</taxon>
        <taxon>Alphaproteobacteria</taxon>
        <taxon>Rhodobacterales</taxon>
        <taxon>Roseobacteraceae</taxon>
        <taxon>Ruegeria</taxon>
    </lineage>
</organism>
<evidence type="ECO:0000259" key="1">
    <source>
        <dbReference type="Pfam" id="PF08241"/>
    </source>
</evidence>
<name>A0A9Q3WPJ1_9RHOB</name>
<dbReference type="GO" id="GO:0032259">
    <property type="term" value="P:methylation"/>
    <property type="evidence" value="ECO:0007669"/>
    <property type="project" value="UniProtKB-KW"/>
</dbReference>
<evidence type="ECO:0000313" key="3">
    <source>
        <dbReference type="Proteomes" id="UP000813672"/>
    </source>
</evidence>
<dbReference type="CDD" id="cd02440">
    <property type="entry name" value="AdoMet_MTases"/>
    <property type="match status" value="1"/>
</dbReference>
<feature type="domain" description="Methyltransferase type 11" evidence="1">
    <location>
        <begin position="45"/>
        <end position="138"/>
    </location>
</feature>
<dbReference type="SUPFAM" id="SSF53335">
    <property type="entry name" value="S-adenosyl-L-methionine-dependent methyltransferases"/>
    <property type="match status" value="1"/>
</dbReference>
<dbReference type="RefSeq" id="WP_234221403.1">
    <property type="nucleotide sequence ID" value="NZ_JAGQAF010000013.1"/>
</dbReference>
<dbReference type="Gene3D" id="3.40.50.150">
    <property type="entry name" value="Vaccinia Virus protein VP39"/>
    <property type="match status" value="1"/>
</dbReference>
<accession>A0A9Q3WPJ1</accession>
<dbReference type="EMBL" id="JAGQAF010000013">
    <property type="protein sequence ID" value="MCE8539434.1"/>
    <property type="molecule type" value="Genomic_DNA"/>
</dbReference>
<comment type="caution">
    <text evidence="2">The sequence shown here is derived from an EMBL/GenBank/DDBJ whole genome shotgun (WGS) entry which is preliminary data.</text>
</comment>